<dbReference type="InterPro" id="IPR045864">
    <property type="entry name" value="aa-tRNA-synth_II/BPL/LPL"/>
</dbReference>
<evidence type="ECO:0000256" key="1">
    <source>
        <dbReference type="ARBA" id="ARBA00013166"/>
    </source>
</evidence>
<evidence type="ECO:0000256" key="2">
    <source>
        <dbReference type="ARBA" id="ARBA00015745"/>
    </source>
</evidence>
<dbReference type="EC" id="6.1.1.6" evidence="1"/>
<dbReference type="GO" id="GO:0046872">
    <property type="term" value="F:metal ion binding"/>
    <property type="evidence" value="ECO:0007669"/>
    <property type="project" value="UniProtKB-KW"/>
</dbReference>
<evidence type="ECO:0000256" key="7">
    <source>
        <dbReference type="ARBA" id="ARBA00022917"/>
    </source>
</evidence>
<proteinExistence type="inferred from homology"/>
<dbReference type="CDD" id="cd00775">
    <property type="entry name" value="LysRS_core"/>
    <property type="match status" value="1"/>
</dbReference>
<reference evidence="9" key="2">
    <citation type="submission" date="2021-04" db="EMBL/GenBank/DDBJ databases">
        <authorList>
            <person name="Gilroy R."/>
        </authorList>
    </citation>
    <scope>NUCLEOTIDE SEQUENCE</scope>
    <source>
        <strain evidence="9">A5-1222</strain>
    </source>
</reference>
<accession>A0A9E2NVU3</accession>
<dbReference type="GO" id="GO:0006430">
    <property type="term" value="P:lysyl-tRNA aminoacylation"/>
    <property type="evidence" value="ECO:0007669"/>
    <property type="project" value="InterPro"/>
</dbReference>
<evidence type="ECO:0000313" key="9">
    <source>
        <dbReference type="EMBL" id="MBU3830688.1"/>
    </source>
</evidence>
<dbReference type="HAMAP" id="MF_00252">
    <property type="entry name" value="Lys_tRNA_synth_class2"/>
    <property type="match status" value="1"/>
</dbReference>
<evidence type="ECO:0000256" key="6">
    <source>
        <dbReference type="ARBA" id="ARBA00022840"/>
    </source>
</evidence>
<feature type="domain" description="Aminoacyl-transfer RNA synthetases class-II family profile" evidence="8">
    <location>
        <begin position="61"/>
        <end position="375"/>
    </location>
</feature>
<name>A0A9E2NVU3_9BACT</name>
<dbReference type="Pfam" id="PF00152">
    <property type="entry name" value="tRNA-synt_2"/>
    <property type="match status" value="1"/>
</dbReference>
<dbReference type="NCBIfam" id="TIGR00499">
    <property type="entry name" value="lysS_bact"/>
    <property type="match status" value="1"/>
</dbReference>
<dbReference type="InterPro" id="IPR002313">
    <property type="entry name" value="Lys-tRNA-ligase_II"/>
</dbReference>
<dbReference type="GO" id="GO:0004824">
    <property type="term" value="F:lysine-tRNA ligase activity"/>
    <property type="evidence" value="ECO:0007669"/>
    <property type="project" value="UniProtKB-EC"/>
</dbReference>
<sequence length="381" mass="43895">IIGTAMKTNTGEVTINVNDIFIISKALKVLPEKFHGLVDEEIRARNRYVDLIVNDESMQTFVTRSIIIKAIRNYMDNNGFFEVETPVLNPVLGGAAARPFITHHNALDREYYLRIATELPLKKCIVGGFEKVYEIGRIFRNEGMDATHNPEFTSMEAYVAYTGMEGMMDLTEGVIKHCATIIGKKNYKYRGFEVDLSKPFKRIHMVDLIKQITNIDFYNVKNDEEAIKIAKEHNIELLPHQMKYGHVINAFFEKYCEETLIEPTFVYGHPVEISPLAKIDYSDTRFTKRFELFICQKEFANAFSELNDPIDQYNRFEEQLKEKDLGNDEANEMDMDFINALEYGLPPTGGMGLGIDRLVMLLTEKDVIRDVLLFPHMKDKN</sequence>
<dbReference type="NCBIfam" id="NF001756">
    <property type="entry name" value="PRK00484.1"/>
    <property type="match status" value="1"/>
</dbReference>
<keyword evidence="3 9" id="KW-0436">Ligase</keyword>
<dbReference type="PANTHER" id="PTHR42918">
    <property type="entry name" value="LYSYL-TRNA SYNTHETASE"/>
    <property type="match status" value="1"/>
</dbReference>
<dbReference type="PROSITE" id="PS50862">
    <property type="entry name" value="AA_TRNA_LIGASE_II"/>
    <property type="match status" value="1"/>
</dbReference>
<evidence type="ECO:0000256" key="3">
    <source>
        <dbReference type="ARBA" id="ARBA00022598"/>
    </source>
</evidence>
<dbReference type="InterPro" id="IPR004364">
    <property type="entry name" value="Aa-tRNA-synt_II"/>
</dbReference>
<keyword evidence="4" id="KW-0479">Metal-binding</keyword>
<gene>
    <name evidence="9" type="primary">lysS</name>
    <name evidence="9" type="ORF">H9897_00795</name>
</gene>
<dbReference type="SUPFAM" id="SSF55681">
    <property type="entry name" value="Class II aaRS and biotin synthetases"/>
    <property type="match status" value="1"/>
</dbReference>
<evidence type="ECO:0000256" key="4">
    <source>
        <dbReference type="ARBA" id="ARBA00022723"/>
    </source>
</evidence>
<keyword evidence="6" id="KW-0067">ATP-binding</keyword>
<reference evidence="9" key="1">
    <citation type="journal article" date="2021" name="PeerJ">
        <title>Extensive microbial diversity within the chicken gut microbiome revealed by metagenomics and culture.</title>
        <authorList>
            <person name="Gilroy R."/>
            <person name="Ravi A."/>
            <person name="Getino M."/>
            <person name="Pursley I."/>
            <person name="Horton D.L."/>
            <person name="Alikhan N.F."/>
            <person name="Baker D."/>
            <person name="Gharbi K."/>
            <person name="Hall N."/>
            <person name="Watson M."/>
            <person name="Adriaenssens E.M."/>
            <person name="Foster-Nyarko E."/>
            <person name="Jarju S."/>
            <person name="Secka A."/>
            <person name="Antonio M."/>
            <person name="Oren A."/>
            <person name="Chaudhuri R.R."/>
            <person name="La Ragione R."/>
            <person name="Hildebrand F."/>
            <person name="Pallen M.J."/>
        </authorList>
    </citation>
    <scope>NUCLEOTIDE SEQUENCE</scope>
    <source>
        <strain evidence="9">A5-1222</strain>
    </source>
</reference>
<dbReference type="InterPro" id="IPR018149">
    <property type="entry name" value="Lys-tRNA-synth_II_C"/>
</dbReference>
<dbReference type="InterPro" id="IPR006195">
    <property type="entry name" value="aa-tRNA-synth_II"/>
</dbReference>
<feature type="non-terminal residue" evidence="9">
    <location>
        <position position="1"/>
    </location>
</feature>
<dbReference type="AlphaFoldDB" id="A0A9E2NVU3"/>
<evidence type="ECO:0000256" key="5">
    <source>
        <dbReference type="ARBA" id="ARBA00022741"/>
    </source>
</evidence>
<keyword evidence="7" id="KW-0648">Protein biosynthesis</keyword>
<dbReference type="GO" id="GO:0005829">
    <property type="term" value="C:cytosol"/>
    <property type="evidence" value="ECO:0007669"/>
    <property type="project" value="TreeGrafter"/>
</dbReference>
<dbReference type="Proteomes" id="UP000824247">
    <property type="component" value="Unassembled WGS sequence"/>
</dbReference>
<evidence type="ECO:0000313" key="10">
    <source>
        <dbReference type="Proteomes" id="UP000824247"/>
    </source>
</evidence>
<dbReference type="EMBL" id="JAHLFM010000014">
    <property type="protein sequence ID" value="MBU3830688.1"/>
    <property type="molecule type" value="Genomic_DNA"/>
</dbReference>
<dbReference type="Gene3D" id="3.30.930.10">
    <property type="entry name" value="Bira Bifunctional Protein, Domain 2"/>
    <property type="match status" value="1"/>
</dbReference>
<dbReference type="GO" id="GO:0000049">
    <property type="term" value="F:tRNA binding"/>
    <property type="evidence" value="ECO:0007669"/>
    <property type="project" value="TreeGrafter"/>
</dbReference>
<dbReference type="PRINTS" id="PR00982">
    <property type="entry name" value="TRNASYNTHLYS"/>
</dbReference>
<dbReference type="PANTHER" id="PTHR42918:SF15">
    <property type="entry name" value="LYSINE--TRNA LIGASE, CHLOROPLASTIC_MITOCHONDRIAL"/>
    <property type="match status" value="1"/>
</dbReference>
<dbReference type="GO" id="GO:0005524">
    <property type="term" value="F:ATP binding"/>
    <property type="evidence" value="ECO:0007669"/>
    <property type="project" value="UniProtKB-KW"/>
</dbReference>
<comment type="caution">
    <text evidence="9">The sequence shown here is derived from an EMBL/GenBank/DDBJ whole genome shotgun (WGS) entry which is preliminary data.</text>
</comment>
<protein>
    <recommendedName>
        <fullName evidence="2">Lysine--tRNA ligase</fullName>
        <ecNumber evidence="1">6.1.1.6</ecNumber>
    </recommendedName>
</protein>
<keyword evidence="5" id="KW-0547">Nucleotide-binding</keyword>
<organism evidence="9 10">
    <name type="scientific">Candidatus Ureaplasma intestinipullorum</name>
    <dbReference type="NCBI Taxonomy" id="2838770"/>
    <lineage>
        <taxon>Bacteria</taxon>
        <taxon>Bacillati</taxon>
        <taxon>Mycoplasmatota</taxon>
        <taxon>Mycoplasmoidales</taxon>
        <taxon>Mycoplasmoidaceae</taxon>
        <taxon>Ureaplasma</taxon>
    </lineage>
</organism>
<evidence type="ECO:0000259" key="8">
    <source>
        <dbReference type="PROSITE" id="PS50862"/>
    </source>
</evidence>